<comment type="subcellular location">
    <subcellularLocation>
        <location evidence="1 7">Cytoplasm</location>
    </subcellularLocation>
</comment>
<dbReference type="EC" id="2.1.1.77" evidence="7"/>
<sequence length="224" mass="25304">MERMPDTKEEQKKDDVYRKKRETMVETQIISRGVKDDRVLEAMRKVPRHLFVPSSDMQHAYIDSPLPIGEGQTISQPYIVALMTELLELKGTEKVLEIGTGSGYQAAVLAELGNEVYSIEIIDKLGKHAEQILTDLGYKNIKIKIGDGYKGWKEYAPFDAIIVTAAPEKIPPPLLEQLKEGGRLVIPLGEYFQELYLFTKVKGEIKKKSIIPVRFVPMTGEAQE</sequence>
<dbReference type="PROSITE" id="PS01279">
    <property type="entry name" value="PCMT"/>
    <property type="match status" value="1"/>
</dbReference>
<evidence type="ECO:0000313" key="9">
    <source>
        <dbReference type="Proteomes" id="UP000178943"/>
    </source>
</evidence>
<dbReference type="GO" id="GO:0005737">
    <property type="term" value="C:cytoplasm"/>
    <property type="evidence" value="ECO:0007669"/>
    <property type="project" value="UniProtKB-SubCell"/>
</dbReference>
<comment type="similarity">
    <text evidence="2 7">Belongs to the methyltransferase superfamily. L-isoaspartyl/D-aspartyl protein methyltransferase family.</text>
</comment>
<evidence type="ECO:0000256" key="5">
    <source>
        <dbReference type="ARBA" id="ARBA00022679"/>
    </source>
</evidence>
<gene>
    <name evidence="7" type="primary">pcm</name>
    <name evidence="8" type="ORF">A2Y62_06020</name>
</gene>
<comment type="function">
    <text evidence="7">Catalyzes the methyl esterification of L-isoaspartyl residues in peptides and proteins that result from spontaneous decomposition of normal L-aspartyl and L-asparaginyl residues. It plays a role in the repair and/or degradation of damaged proteins.</text>
</comment>
<dbReference type="Gene3D" id="3.40.50.150">
    <property type="entry name" value="Vaccinia Virus protein VP39"/>
    <property type="match status" value="1"/>
</dbReference>
<dbReference type="PANTHER" id="PTHR11579:SF0">
    <property type="entry name" value="PROTEIN-L-ISOASPARTATE(D-ASPARTATE) O-METHYLTRANSFERASE"/>
    <property type="match status" value="1"/>
</dbReference>
<comment type="catalytic activity">
    <reaction evidence="7">
        <text>[protein]-L-isoaspartate + S-adenosyl-L-methionine = [protein]-L-isoaspartate alpha-methyl ester + S-adenosyl-L-homocysteine</text>
        <dbReference type="Rhea" id="RHEA:12705"/>
        <dbReference type="Rhea" id="RHEA-COMP:12143"/>
        <dbReference type="Rhea" id="RHEA-COMP:12144"/>
        <dbReference type="ChEBI" id="CHEBI:57856"/>
        <dbReference type="ChEBI" id="CHEBI:59789"/>
        <dbReference type="ChEBI" id="CHEBI:90596"/>
        <dbReference type="ChEBI" id="CHEBI:90598"/>
        <dbReference type="EC" id="2.1.1.77"/>
    </reaction>
</comment>
<dbReference type="InterPro" id="IPR029063">
    <property type="entry name" value="SAM-dependent_MTases_sf"/>
</dbReference>
<keyword evidence="3 7" id="KW-0963">Cytoplasm</keyword>
<dbReference type="NCBIfam" id="NF001453">
    <property type="entry name" value="PRK00312.1"/>
    <property type="match status" value="1"/>
</dbReference>
<accession>A0A1F5VRM6</accession>
<dbReference type="HAMAP" id="MF_00090">
    <property type="entry name" value="PIMT"/>
    <property type="match status" value="1"/>
</dbReference>
<comment type="caution">
    <text evidence="8">The sequence shown here is derived from an EMBL/GenBank/DDBJ whole genome shotgun (WGS) entry which is preliminary data.</text>
</comment>
<evidence type="ECO:0000313" key="8">
    <source>
        <dbReference type="EMBL" id="OGF66023.1"/>
    </source>
</evidence>
<keyword evidence="4 7" id="KW-0489">Methyltransferase</keyword>
<evidence type="ECO:0000256" key="1">
    <source>
        <dbReference type="ARBA" id="ARBA00004496"/>
    </source>
</evidence>
<dbReference type="SUPFAM" id="SSF53335">
    <property type="entry name" value="S-adenosyl-L-methionine-dependent methyltransferases"/>
    <property type="match status" value="1"/>
</dbReference>
<dbReference type="GO" id="GO:0004719">
    <property type="term" value="F:protein-L-isoaspartate (D-aspartate) O-methyltransferase activity"/>
    <property type="evidence" value="ECO:0007669"/>
    <property type="project" value="UniProtKB-UniRule"/>
</dbReference>
<name>A0A1F5VRM6_9BACT</name>
<dbReference type="GO" id="GO:0030091">
    <property type="term" value="P:protein repair"/>
    <property type="evidence" value="ECO:0007669"/>
    <property type="project" value="UniProtKB-UniRule"/>
</dbReference>
<dbReference type="EMBL" id="MFGW01000099">
    <property type="protein sequence ID" value="OGF66023.1"/>
    <property type="molecule type" value="Genomic_DNA"/>
</dbReference>
<proteinExistence type="inferred from homology"/>
<dbReference type="GO" id="GO:0032259">
    <property type="term" value="P:methylation"/>
    <property type="evidence" value="ECO:0007669"/>
    <property type="project" value="UniProtKB-KW"/>
</dbReference>
<evidence type="ECO:0000256" key="6">
    <source>
        <dbReference type="ARBA" id="ARBA00022691"/>
    </source>
</evidence>
<dbReference type="NCBIfam" id="TIGR00080">
    <property type="entry name" value="pimt"/>
    <property type="match status" value="1"/>
</dbReference>
<keyword evidence="5 7" id="KW-0808">Transferase</keyword>
<keyword evidence="6 7" id="KW-0949">S-adenosyl-L-methionine</keyword>
<protein>
    <recommendedName>
        <fullName evidence="7">Protein-L-isoaspartate O-methyltransferase</fullName>
        <ecNumber evidence="7">2.1.1.77</ecNumber>
    </recommendedName>
    <alternativeName>
        <fullName evidence="7">L-isoaspartyl protein carboxyl methyltransferase</fullName>
    </alternativeName>
    <alternativeName>
        <fullName evidence="7">Protein L-isoaspartyl methyltransferase</fullName>
    </alternativeName>
    <alternativeName>
        <fullName evidence="7">Protein-beta-aspartate methyltransferase</fullName>
        <shortName evidence="7">PIMT</shortName>
    </alternativeName>
</protein>
<dbReference type="PANTHER" id="PTHR11579">
    <property type="entry name" value="PROTEIN-L-ISOASPARTATE O-METHYLTRANSFERASE"/>
    <property type="match status" value="1"/>
</dbReference>
<dbReference type="Pfam" id="PF01135">
    <property type="entry name" value="PCMT"/>
    <property type="match status" value="1"/>
</dbReference>
<evidence type="ECO:0000256" key="2">
    <source>
        <dbReference type="ARBA" id="ARBA00005369"/>
    </source>
</evidence>
<evidence type="ECO:0000256" key="4">
    <source>
        <dbReference type="ARBA" id="ARBA00022603"/>
    </source>
</evidence>
<reference evidence="8 9" key="1">
    <citation type="journal article" date="2016" name="Nat. Commun.">
        <title>Thousands of microbial genomes shed light on interconnected biogeochemical processes in an aquifer system.</title>
        <authorList>
            <person name="Anantharaman K."/>
            <person name="Brown C.T."/>
            <person name="Hug L.A."/>
            <person name="Sharon I."/>
            <person name="Castelle C.J."/>
            <person name="Probst A.J."/>
            <person name="Thomas B.C."/>
            <person name="Singh A."/>
            <person name="Wilkins M.J."/>
            <person name="Karaoz U."/>
            <person name="Brodie E.L."/>
            <person name="Williams K.H."/>
            <person name="Hubbard S.S."/>
            <person name="Banfield J.F."/>
        </authorList>
    </citation>
    <scope>NUCLEOTIDE SEQUENCE [LARGE SCALE GENOMIC DNA]</scope>
</reference>
<dbReference type="Proteomes" id="UP000178943">
    <property type="component" value="Unassembled WGS sequence"/>
</dbReference>
<organism evidence="8 9">
    <name type="scientific">Candidatus Fischerbacteria bacterium RBG_13_37_8</name>
    <dbReference type="NCBI Taxonomy" id="1817863"/>
    <lineage>
        <taxon>Bacteria</taxon>
        <taxon>Candidatus Fischeribacteriota</taxon>
    </lineage>
</organism>
<feature type="active site" evidence="7">
    <location>
        <position position="75"/>
    </location>
</feature>
<dbReference type="FunFam" id="3.40.50.150:FF:000010">
    <property type="entry name" value="Protein-L-isoaspartate O-methyltransferase"/>
    <property type="match status" value="1"/>
</dbReference>
<dbReference type="InterPro" id="IPR000682">
    <property type="entry name" value="PCMT"/>
</dbReference>
<dbReference type="CDD" id="cd02440">
    <property type="entry name" value="AdoMet_MTases"/>
    <property type="match status" value="1"/>
</dbReference>
<evidence type="ECO:0000256" key="7">
    <source>
        <dbReference type="HAMAP-Rule" id="MF_00090"/>
    </source>
</evidence>
<dbReference type="STRING" id="1817863.A2Y62_06020"/>
<evidence type="ECO:0000256" key="3">
    <source>
        <dbReference type="ARBA" id="ARBA00022490"/>
    </source>
</evidence>
<dbReference type="AlphaFoldDB" id="A0A1F5VRM6"/>